<keyword evidence="2" id="KW-0472">Membrane</keyword>
<dbReference type="OrthoDB" id="9813152at2"/>
<dbReference type="PANTHER" id="PTHR46558:SF3">
    <property type="entry name" value="TRANSCRIPTIONAL REGULATOR"/>
    <property type="match status" value="1"/>
</dbReference>
<evidence type="ECO:0000256" key="1">
    <source>
        <dbReference type="ARBA" id="ARBA00023125"/>
    </source>
</evidence>
<feature type="domain" description="HTH cro/C1-type" evidence="3">
    <location>
        <begin position="10"/>
        <end position="64"/>
    </location>
</feature>
<feature type="transmembrane region" description="Helical" evidence="2">
    <location>
        <begin position="243"/>
        <end position="262"/>
    </location>
</feature>
<organism evidence="4 5">
    <name type="scientific">Butyrivibrio hungatei</name>
    <dbReference type="NCBI Taxonomy" id="185008"/>
    <lineage>
        <taxon>Bacteria</taxon>
        <taxon>Bacillati</taxon>
        <taxon>Bacillota</taxon>
        <taxon>Clostridia</taxon>
        <taxon>Lachnospirales</taxon>
        <taxon>Lachnospiraceae</taxon>
        <taxon>Butyrivibrio</taxon>
    </lineage>
</organism>
<dbReference type="Proteomes" id="UP000183047">
    <property type="component" value="Unassembled WGS sequence"/>
</dbReference>
<feature type="transmembrane region" description="Helical" evidence="2">
    <location>
        <begin position="98"/>
        <end position="122"/>
    </location>
</feature>
<dbReference type="PROSITE" id="PS50943">
    <property type="entry name" value="HTH_CROC1"/>
    <property type="match status" value="1"/>
</dbReference>
<keyword evidence="2" id="KW-1133">Transmembrane helix</keyword>
<dbReference type="InterPro" id="IPR010982">
    <property type="entry name" value="Lambda_DNA-bd_dom_sf"/>
</dbReference>
<protein>
    <submittedName>
        <fullName evidence="4">Helix-turn-helix</fullName>
    </submittedName>
</protein>
<feature type="transmembrane region" description="Helical" evidence="2">
    <location>
        <begin position="182"/>
        <end position="203"/>
    </location>
</feature>
<accession>A0A1G5GFF0</accession>
<evidence type="ECO:0000256" key="2">
    <source>
        <dbReference type="SAM" id="Phobius"/>
    </source>
</evidence>
<feature type="transmembrane region" description="Helical" evidence="2">
    <location>
        <begin position="128"/>
        <end position="148"/>
    </location>
</feature>
<dbReference type="RefSeq" id="WP_074463244.1">
    <property type="nucleotide sequence ID" value="NZ_FMUR01000020.1"/>
</dbReference>
<dbReference type="AlphaFoldDB" id="A0A1G5GFF0"/>
<evidence type="ECO:0000259" key="3">
    <source>
        <dbReference type="PROSITE" id="PS50943"/>
    </source>
</evidence>
<keyword evidence="2" id="KW-0812">Transmembrane</keyword>
<feature type="transmembrane region" description="Helical" evidence="2">
    <location>
        <begin position="155"/>
        <end position="176"/>
    </location>
</feature>
<dbReference type="SMART" id="SM00530">
    <property type="entry name" value="HTH_XRE"/>
    <property type="match status" value="1"/>
</dbReference>
<dbReference type="InterPro" id="IPR001387">
    <property type="entry name" value="Cro/C1-type_HTH"/>
</dbReference>
<gene>
    <name evidence="4" type="ORF">SAMN02910451_02845</name>
</gene>
<dbReference type="EMBL" id="FMUR01000020">
    <property type="protein sequence ID" value="SCY49990.1"/>
    <property type="molecule type" value="Genomic_DNA"/>
</dbReference>
<reference evidence="5" key="1">
    <citation type="submission" date="2016-10" db="EMBL/GenBank/DDBJ databases">
        <authorList>
            <person name="Varghese N."/>
            <person name="Submissions S."/>
        </authorList>
    </citation>
    <scope>NUCLEOTIDE SEQUENCE [LARGE SCALE GENOMIC DNA]</scope>
    <source>
        <strain evidence="5">XBD2006</strain>
    </source>
</reference>
<dbReference type="CDD" id="cd00093">
    <property type="entry name" value="HTH_XRE"/>
    <property type="match status" value="1"/>
</dbReference>
<dbReference type="Gene3D" id="1.10.260.40">
    <property type="entry name" value="lambda repressor-like DNA-binding domains"/>
    <property type="match status" value="1"/>
</dbReference>
<dbReference type="SUPFAM" id="SSF47413">
    <property type="entry name" value="lambda repressor-like DNA-binding domains"/>
    <property type="match status" value="1"/>
</dbReference>
<sequence length="272" mass="30226">MNQIETGKFIAACRKEKGMTQAQLAEKLNITDRAVSKWETGKSMPDSSIMLELCNILDVTVNELLSGERIEVSNYEEKASENLIELKKKDENNINKNVVISIIYTITMAIGIIVCCICDVAITGKLTWSLITFNSIMFAWIISFPVILLGKKGILIALTVCSIFVFPFLYILGALIEVREVFAIGAVMAVIALVFFWGIYALFKHFKERKMLSAGFAFLLAIPFTLLVNISLSKMVGEPVIDIFDVISGFVLLIVAAAFFFGDYAKKNGYVN</sequence>
<keyword evidence="1" id="KW-0238">DNA-binding</keyword>
<keyword evidence="5" id="KW-1185">Reference proteome</keyword>
<proteinExistence type="predicted"/>
<evidence type="ECO:0000313" key="5">
    <source>
        <dbReference type="Proteomes" id="UP000183047"/>
    </source>
</evidence>
<dbReference type="GO" id="GO:0003677">
    <property type="term" value="F:DNA binding"/>
    <property type="evidence" value="ECO:0007669"/>
    <property type="project" value="UniProtKB-KW"/>
</dbReference>
<dbReference type="PANTHER" id="PTHR46558">
    <property type="entry name" value="TRACRIPTIONAL REGULATORY PROTEIN-RELATED-RELATED"/>
    <property type="match status" value="1"/>
</dbReference>
<feature type="transmembrane region" description="Helical" evidence="2">
    <location>
        <begin position="215"/>
        <end position="237"/>
    </location>
</feature>
<evidence type="ECO:0000313" key="4">
    <source>
        <dbReference type="EMBL" id="SCY49990.1"/>
    </source>
</evidence>
<dbReference type="Pfam" id="PF01381">
    <property type="entry name" value="HTH_3"/>
    <property type="match status" value="1"/>
</dbReference>
<name>A0A1G5GFF0_9FIRM</name>